<dbReference type="EMBL" id="CADEBD010000620">
    <property type="protein sequence ID" value="CAB3258044.1"/>
    <property type="molecule type" value="Genomic_DNA"/>
</dbReference>
<evidence type="ECO:0000313" key="2">
    <source>
        <dbReference type="EMBL" id="CAB3258044.1"/>
    </source>
</evidence>
<gene>
    <name evidence="2" type="ORF">APLA_LOCUS16047</name>
</gene>
<sequence length="70" mass="8058">MYGVVAGQKRGTNRTKQLRDQNAEEKDSEKCGLTEKLMQYLKRRFNPPAGEFIPSFDVQAVQLVIKQPFQ</sequence>
<dbReference type="Proteomes" id="UP000494256">
    <property type="component" value="Unassembled WGS sequence"/>
</dbReference>
<dbReference type="AlphaFoldDB" id="A0A8S1BHJ3"/>
<name>A0A8S1BHJ3_ARCPL</name>
<comment type="caution">
    <text evidence="2">The sequence shown here is derived from an EMBL/GenBank/DDBJ whole genome shotgun (WGS) entry which is preliminary data.</text>
</comment>
<accession>A0A8S1BHJ3</accession>
<protein>
    <submittedName>
        <fullName evidence="2">Uncharacterized protein</fullName>
    </submittedName>
</protein>
<dbReference type="OrthoDB" id="7436381at2759"/>
<feature type="compositionally biased region" description="Basic and acidic residues" evidence="1">
    <location>
        <begin position="17"/>
        <end position="29"/>
    </location>
</feature>
<organism evidence="2 3">
    <name type="scientific">Arctia plantaginis</name>
    <name type="common">Wood tiger moth</name>
    <name type="synonym">Phalaena plantaginis</name>
    <dbReference type="NCBI Taxonomy" id="874455"/>
    <lineage>
        <taxon>Eukaryota</taxon>
        <taxon>Metazoa</taxon>
        <taxon>Ecdysozoa</taxon>
        <taxon>Arthropoda</taxon>
        <taxon>Hexapoda</taxon>
        <taxon>Insecta</taxon>
        <taxon>Pterygota</taxon>
        <taxon>Neoptera</taxon>
        <taxon>Endopterygota</taxon>
        <taxon>Lepidoptera</taxon>
        <taxon>Glossata</taxon>
        <taxon>Ditrysia</taxon>
        <taxon>Noctuoidea</taxon>
        <taxon>Erebidae</taxon>
        <taxon>Arctiinae</taxon>
        <taxon>Arctia</taxon>
    </lineage>
</organism>
<feature type="region of interest" description="Disordered" evidence="1">
    <location>
        <begin position="1"/>
        <end position="29"/>
    </location>
</feature>
<evidence type="ECO:0000313" key="3">
    <source>
        <dbReference type="Proteomes" id="UP000494256"/>
    </source>
</evidence>
<proteinExistence type="predicted"/>
<reference evidence="2 3" key="1">
    <citation type="submission" date="2020-04" db="EMBL/GenBank/DDBJ databases">
        <authorList>
            <person name="Wallbank WR R."/>
            <person name="Pardo Diaz C."/>
            <person name="Kozak K."/>
            <person name="Martin S."/>
            <person name="Jiggins C."/>
            <person name="Moest M."/>
            <person name="Warren A I."/>
            <person name="Byers J.R.P. K."/>
            <person name="Montejo-Kovacevich G."/>
            <person name="Yen C E."/>
        </authorList>
    </citation>
    <scope>NUCLEOTIDE SEQUENCE [LARGE SCALE GENOMIC DNA]</scope>
</reference>
<evidence type="ECO:0000256" key="1">
    <source>
        <dbReference type="SAM" id="MobiDB-lite"/>
    </source>
</evidence>